<feature type="compositionally biased region" description="Polar residues" evidence="7">
    <location>
        <begin position="241"/>
        <end position="254"/>
    </location>
</feature>
<dbReference type="PANTHER" id="PTHR15175">
    <property type="entry name" value="NEUTROPHIL CYTOSOLIC FACTOR 2, NEUTROPHIL NADPH OXIDASE FACTOR 2"/>
    <property type="match status" value="1"/>
</dbReference>
<dbReference type="EMBL" id="NBSH01000010">
    <property type="protein sequence ID" value="ORX35540.1"/>
    <property type="molecule type" value="Genomic_DNA"/>
</dbReference>
<sequence length="547" mass="60182">MSLKAELEIWSSALEAYDEEDFVKSINFFNQIADTSKICWNIGIILATLGRHEAALEKFAEAVSLDGFLTVGYHQKGVSNFMLGRYEQALKDFQDAFLYLRGNQTINYEQLGLNFRLYAAEVLFNCGLVKIYLGKTAAGMQDLREAQTMKQSPDHGVIDDAIRDQGRDYNVFSVPVGILFRPAPAKLKNLAARDYMGKAVLVAASDIKEAYTTFTGITRLQRGQTPTGAPLDPSHPLSRPATVSPTTATKQTPPLASRMSRSSSDAAIPALDSRPQRSTLRSHSISSIPFRPSPTSPLSVAPQARQDSHSGLTADGLRPNRLVTPAPQIETRVPKPRLRLEIEEDPLIQTPEDDKNALRLTQMYDEYYQSANADDEMPPDLPPIGGAKRYPVETWRKQTPLGQSPAASDSKRPPASRAPPSSFASGVPVGGLKRWPSRAGSYISVSRYDDDPSESDGVGGMIKIRVKVHVGKSTRGMSMVPEDTYDDFVAALAVKFPERAQDMVVKFKDEDGDMVTMQDEGDYEAAVDVARVHSKGRAEGKLEIWIE</sequence>
<feature type="compositionally biased region" description="Low complexity" evidence="7">
    <location>
        <begin position="404"/>
        <end position="425"/>
    </location>
</feature>
<evidence type="ECO:0000256" key="5">
    <source>
        <dbReference type="ARBA" id="ARBA00022737"/>
    </source>
</evidence>
<dbReference type="Gene3D" id="3.10.20.90">
    <property type="entry name" value="Phosphatidylinositol 3-kinase Catalytic Subunit, Chain A, domain 1"/>
    <property type="match status" value="1"/>
</dbReference>
<dbReference type="FunFam" id="1.25.40.10:FF:000017">
    <property type="entry name" value="NADPH oxidase regulator NoxR"/>
    <property type="match status" value="1"/>
</dbReference>
<proteinExistence type="inferred from homology"/>
<feature type="region of interest" description="Disordered" evidence="7">
    <location>
        <begin position="398"/>
        <end position="430"/>
    </location>
</feature>
<dbReference type="InParanoid" id="A0A1Y1UBX3"/>
<dbReference type="InterPro" id="IPR053793">
    <property type="entry name" value="PB1-like"/>
</dbReference>
<name>A0A1Y1UBX3_9TREE</name>
<dbReference type="GeneID" id="33555338"/>
<dbReference type="PROSITE" id="PS51745">
    <property type="entry name" value="PB1"/>
    <property type="match status" value="1"/>
</dbReference>
<dbReference type="Proteomes" id="UP000193218">
    <property type="component" value="Unassembled WGS sequence"/>
</dbReference>
<keyword evidence="6" id="KW-0802">TPR repeat</keyword>
<evidence type="ECO:0000313" key="10">
    <source>
        <dbReference type="Proteomes" id="UP000193218"/>
    </source>
</evidence>
<comment type="similarity">
    <text evidence="2">Belongs to the NCF2/NOXA1 family.</text>
</comment>
<evidence type="ECO:0000256" key="2">
    <source>
        <dbReference type="ARBA" id="ARBA00008051"/>
    </source>
</evidence>
<evidence type="ECO:0000256" key="1">
    <source>
        <dbReference type="ARBA" id="ARBA00004496"/>
    </source>
</evidence>
<dbReference type="InterPro" id="IPR000270">
    <property type="entry name" value="PB1_dom"/>
</dbReference>
<accession>A0A1Y1UBX3</accession>
<dbReference type="PANTHER" id="PTHR15175:SF0">
    <property type="entry name" value="SH3 DOMAIN-CONTAINING PROTEIN C23A1.17"/>
    <property type="match status" value="1"/>
</dbReference>
<evidence type="ECO:0000259" key="8">
    <source>
        <dbReference type="PROSITE" id="PS51745"/>
    </source>
</evidence>
<feature type="compositionally biased region" description="Polar residues" evidence="7">
    <location>
        <begin position="276"/>
        <end position="287"/>
    </location>
</feature>
<dbReference type="SMART" id="SM00028">
    <property type="entry name" value="TPR"/>
    <property type="match status" value="3"/>
</dbReference>
<dbReference type="STRING" id="4999.A0A1Y1UBX3"/>
<keyword evidence="10" id="KW-1185">Reference proteome</keyword>
<reference evidence="9 10" key="1">
    <citation type="submission" date="2017-03" db="EMBL/GenBank/DDBJ databases">
        <title>Widespread Adenine N6-methylation of Active Genes in Fungi.</title>
        <authorList>
            <consortium name="DOE Joint Genome Institute"/>
            <person name="Mondo S.J."/>
            <person name="Dannebaum R.O."/>
            <person name="Kuo R.C."/>
            <person name="Louie K.B."/>
            <person name="Bewick A.J."/>
            <person name="Labutti K."/>
            <person name="Haridas S."/>
            <person name="Kuo A."/>
            <person name="Salamov A."/>
            <person name="Ahrendt S.R."/>
            <person name="Lau R."/>
            <person name="Bowen B.P."/>
            <person name="Lipzen A."/>
            <person name="Sullivan W."/>
            <person name="Andreopoulos W.B."/>
            <person name="Clum A."/>
            <person name="Lindquist E."/>
            <person name="Daum C."/>
            <person name="Northen T.R."/>
            <person name="Ramamoorthy G."/>
            <person name="Schmitz R.J."/>
            <person name="Gryganskyi A."/>
            <person name="Culley D."/>
            <person name="Magnuson J."/>
            <person name="James T.Y."/>
            <person name="O'Malley M.A."/>
            <person name="Stajich J.E."/>
            <person name="Spatafora J.W."/>
            <person name="Visel A."/>
            <person name="Grigoriev I.V."/>
        </authorList>
    </citation>
    <scope>NUCLEOTIDE SEQUENCE [LARGE SCALE GENOMIC DNA]</scope>
    <source>
        <strain evidence="9 10">NRRL Y-17943</strain>
    </source>
</reference>
<keyword evidence="4" id="KW-0963">Cytoplasm</keyword>
<dbReference type="AlphaFoldDB" id="A0A1Y1UBX3"/>
<dbReference type="RefSeq" id="XP_021869704.1">
    <property type="nucleotide sequence ID" value="XM_022013530.1"/>
</dbReference>
<evidence type="ECO:0000256" key="7">
    <source>
        <dbReference type="SAM" id="MobiDB-lite"/>
    </source>
</evidence>
<dbReference type="InterPro" id="IPR011990">
    <property type="entry name" value="TPR-like_helical_dom_sf"/>
</dbReference>
<evidence type="ECO:0000313" key="9">
    <source>
        <dbReference type="EMBL" id="ORX35540.1"/>
    </source>
</evidence>
<feature type="domain" description="PB1" evidence="8">
    <location>
        <begin position="463"/>
        <end position="547"/>
    </location>
</feature>
<evidence type="ECO:0000256" key="4">
    <source>
        <dbReference type="ARBA" id="ARBA00022490"/>
    </source>
</evidence>
<organism evidence="9 10">
    <name type="scientific">Kockovaella imperatae</name>
    <dbReference type="NCBI Taxonomy" id="4999"/>
    <lineage>
        <taxon>Eukaryota</taxon>
        <taxon>Fungi</taxon>
        <taxon>Dikarya</taxon>
        <taxon>Basidiomycota</taxon>
        <taxon>Agaricomycotina</taxon>
        <taxon>Tremellomycetes</taxon>
        <taxon>Tremellales</taxon>
        <taxon>Cuniculitremaceae</taxon>
        <taxon>Kockovaella</taxon>
    </lineage>
</organism>
<dbReference type="Gene3D" id="1.25.40.10">
    <property type="entry name" value="Tetratricopeptide repeat domain"/>
    <property type="match status" value="1"/>
</dbReference>
<keyword evidence="3" id="KW-0728">SH3 domain</keyword>
<dbReference type="SUPFAM" id="SSF54277">
    <property type="entry name" value="CAD &amp; PB1 domains"/>
    <property type="match status" value="1"/>
</dbReference>
<comment type="caution">
    <text evidence="9">The sequence shown here is derived from an EMBL/GenBank/DDBJ whole genome shotgun (WGS) entry which is preliminary data.</text>
</comment>
<dbReference type="Pfam" id="PF13181">
    <property type="entry name" value="TPR_8"/>
    <property type="match status" value="1"/>
</dbReference>
<feature type="region of interest" description="Disordered" evidence="7">
    <location>
        <begin position="221"/>
        <end position="328"/>
    </location>
</feature>
<evidence type="ECO:0000256" key="6">
    <source>
        <dbReference type="ARBA" id="ARBA00022803"/>
    </source>
</evidence>
<dbReference type="GO" id="GO:0005737">
    <property type="term" value="C:cytoplasm"/>
    <property type="evidence" value="ECO:0007669"/>
    <property type="project" value="UniProtKB-SubCell"/>
</dbReference>
<comment type="subcellular location">
    <subcellularLocation>
        <location evidence="1">Cytoplasm</location>
    </subcellularLocation>
</comment>
<dbReference type="InterPro" id="IPR019734">
    <property type="entry name" value="TPR_rpt"/>
</dbReference>
<keyword evidence="5" id="KW-0677">Repeat</keyword>
<dbReference type="Pfam" id="PF00564">
    <property type="entry name" value="PB1"/>
    <property type="match status" value="1"/>
</dbReference>
<protein>
    <recommendedName>
        <fullName evidence="8">PB1 domain-containing protein</fullName>
    </recommendedName>
</protein>
<dbReference type="OrthoDB" id="9450131at2759"/>
<dbReference type="SMART" id="SM00666">
    <property type="entry name" value="PB1"/>
    <property type="match status" value="1"/>
</dbReference>
<dbReference type="SUPFAM" id="SSF48452">
    <property type="entry name" value="TPR-like"/>
    <property type="match status" value="1"/>
</dbReference>
<dbReference type="InterPro" id="IPR051864">
    <property type="entry name" value="NCF2_NOXA1"/>
</dbReference>
<gene>
    <name evidence="9" type="ORF">BD324DRAFT_581897</name>
</gene>
<evidence type="ECO:0000256" key="3">
    <source>
        <dbReference type="ARBA" id="ARBA00022443"/>
    </source>
</evidence>